<keyword evidence="2 7" id="KW-0378">Hydrolase</keyword>
<dbReference type="PROSITE" id="PS51192">
    <property type="entry name" value="HELICASE_ATP_BIND_1"/>
    <property type="match status" value="1"/>
</dbReference>
<comment type="caution">
    <text evidence="12">The sequence shown here is derived from an EMBL/GenBank/DDBJ whole genome shotgun (WGS) entry which is preliminary data.</text>
</comment>
<dbReference type="CDD" id="cd00268">
    <property type="entry name" value="DEADc"/>
    <property type="match status" value="1"/>
</dbReference>
<dbReference type="PROSITE" id="PS00039">
    <property type="entry name" value="DEAD_ATP_HELICASE"/>
    <property type="match status" value="1"/>
</dbReference>
<evidence type="ECO:0000256" key="8">
    <source>
        <dbReference type="SAM" id="MobiDB-lite"/>
    </source>
</evidence>
<keyword evidence="4 7" id="KW-0067">ATP-binding</keyword>
<dbReference type="PANTHER" id="PTHR47959">
    <property type="entry name" value="ATP-DEPENDENT RNA HELICASE RHLE-RELATED"/>
    <property type="match status" value="1"/>
</dbReference>
<dbReference type="InterPro" id="IPR014001">
    <property type="entry name" value="Helicase_ATP-bd"/>
</dbReference>
<dbReference type="PROSITE" id="PS51194">
    <property type="entry name" value="HELICASE_CTER"/>
    <property type="match status" value="1"/>
</dbReference>
<feature type="region of interest" description="Disordered" evidence="8">
    <location>
        <begin position="374"/>
        <end position="485"/>
    </location>
</feature>
<dbReference type="GO" id="GO:0004386">
    <property type="term" value="F:helicase activity"/>
    <property type="evidence" value="ECO:0007669"/>
    <property type="project" value="UniProtKB-KW"/>
</dbReference>
<dbReference type="InterPro" id="IPR044742">
    <property type="entry name" value="DEAD/DEAH_RhlB"/>
</dbReference>
<evidence type="ECO:0000256" key="7">
    <source>
        <dbReference type="RuleBase" id="RU000492"/>
    </source>
</evidence>
<dbReference type="EMBL" id="JAPNKA010000001">
    <property type="protein sequence ID" value="MCY1076185.1"/>
    <property type="molecule type" value="Genomic_DNA"/>
</dbReference>
<evidence type="ECO:0000313" key="13">
    <source>
        <dbReference type="Proteomes" id="UP001207654"/>
    </source>
</evidence>
<dbReference type="InterPro" id="IPR014014">
    <property type="entry name" value="RNA_helicase_DEAD_Q_motif"/>
</dbReference>
<feature type="compositionally biased region" description="Gly residues" evidence="8">
    <location>
        <begin position="430"/>
        <end position="442"/>
    </location>
</feature>
<dbReference type="Pfam" id="PF00270">
    <property type="entry name" value="DEAD"/>
    <property type="match status" value="1"/>
</dbReference>
<dbReference type="InterPro" id="IPR001650">
    <property type="entry name" value="Helicase_C-like"/>
</dbReference>
<feature type="domain" description="Helicase ATP-binding" evidence="9">
    <location>
        <begin position="32"/>
        <end position="209"/>
    </location>
</feature>
<evidence type="ECO:0000256" key="3">
    <source>
        <dbReference type="ARBA" id="ARBA00022806"/>
    </source>
</evidence>
<evidence type="ECO:0000259" key="10">
    <source>
        <dbReference type="PROSITE" id="PS51194"/>
    </source>
</evidence>
<evidence type="ECO:0000256" key="4">
    <source>
        <dbReference type="ARBA" id="ARBA00022840"/>
    </source>
</evidence>
<comment type="similarity">
    <text evidence="5 7">Belongs to the DEAD box helicase family.</text>
</comment>
<proteinExistence type="inferred from homology"/>
<keyword evidence="3 7" id="KW-0347">Helicase</keyword>
<evidence type="ECO:0000313" key="12">
    <source>
        <dbReference type="EMBL" id="MCY1076185.1"/>
    </source>
</evidence>
<dbReference type="CDD" id="cd18787">
    <property type="entry name" value="SF2_C_DEAD"/>
    <property type="match status" value="1"/>
</dbReference>
<organism evidence="12 13">
    <name type="scientific">Archangium lansingense</name>
    <dbReference type="NCBI Taxonomy" id="2995310"/>
    <lineage>
        <taxon>Bacteria</taxon>
        <taxon>Pseudomonadati</taxon>
        <taxon>Myxococcota</taxon>
        <taxon>Myxococcia</taxon>
        <taxon>Myxococcales</taxon>
        <taxon>Cystobacterineae</taxon>
        <taxon>Archangiaceae</taxon>
        <taxon>Archangium</taxon>
    </lineage>
</organism>
<reference evidence="12 13" key="1">
    <citation type="submission" date="2022-11" db="EMBL/GenBank/DDBJ databases">
        <title>Minimal conservation of predation-associated metabolite biosynthetic gene clusters underscores biosynthetic potential of Myxococcota including descriptions for ten novel species: Archangium lansinium sp. nov., Myxococcus landrumus sp. nov., Nannocystis bai.</title>
        <authorList>
            <person name="Ahearne A."/>
            <person name="Stevens C."/>
            <person name="Phillips K."/>
        </authorList>
    </citation>
    <scope>NUCLEOTIDE SEQUENCE [LARGE SCALE GENOMIC DNA]</scope>
    <source>
        <strain evidence="12 13">MIWBW</strain>
    </source>
</reference>
<dbReference type="PANTHER" id="PTHR47959:SF13">
    <property type="entry name" value="ATP-DEPENDENT RNA HELICASE RHLE"/>
    <property type="match status" value="1"/>
</dbReference>
<dbReference type="Pfam" id="PF00271">
    <property type="entry name" value="Helicase_C"/>
    <property type="match status" value="1"/>
</dbReference>
<evidence type="ECO:0000256" key="1">
    <source>
        <dbReference type="ARBA" id="ARBA00022741"/>
    </source>
</evidence>
<feature type="compositionally biased region" description="Low complexity" evidence="8">
    <location>
        <begin position="455"/>
        <end position="479"/>
    </location>
</feature>
<accession>A0ABT4A3G1</accession>
<dbReference type="Proteomes" id="UP001207654">
    <property type="component" value="Unassembled WGS sequence"/>
</dbReference>
<evidence type="ECO:0000256" key="6">
    <source>
        <dbReference type="PROSITE-ProRule" id="PRU00552"/>
    </source>
</evidence>
<evidence type="ECO:0000259" key="9">
    <source>
        <dbReference type="PROSITE" id="PS51192"/>
    </source>
</evidence>
<dbReference type="InterPro" id="IPR000629">
    <property type="entry name" value="RNA-helicase_DEAD-box_CS"/>
</dbReference>
<feature type="domain" description="DEAD-box RNA helicase Q" evidence="11">
    <location>
        <begin position="1"/>
        <end position="29"/>
    </location>
</feature>
<dbReference type="InterPro" id="IPR011545">
    <property type="entry name" value="DEAD/DEAH_box_helicase_dom"/>
</dbReference>
<keyword evidence="1 7" id="KW-0547">Nucleotide-binding</keyword>
<name>A0ABT4A3G1_9BACT</name>
<feature type="compositionally biased region" description="Basic and acidic residues" evidence="8">
    <location>
        <begin position="407"/>
        <end position="421"/>
    </location>
</feature>
<dbReference type="Gene3D" id="3.40.50.300">
    <property type="entry name" value="P-loop containing nucleotide triphosphate hydrolases"/>
    <property type="match status" value="2"/>
</dbReference>
<feature type="short sequence motif" description="Q motif" evidence="6">
    <location>
        <begin position="1"/>
        <end position="29"/>
    </location>
</feature>
<gene>
    <name evidence="12" type="ORF">OV287_17045</name>
</gene>
<dbReference type="InterPro" id="IPR050079">
    <property type="entry name" value="DEAD_box_RNA_helicase"/>
</dbReference>
<dbReference type="InterPro" id="IPR027417">
    <property type="entry name" value="P-loop_NTPase"/>
</dbReference>
<sequence length="485" mass="52365">MTFEDLKLAEPLLRAVKAEGYTTPTPIQVQAIPHVLEGKDVLGCAQTGTGKTAAFTLPILQRLSVGRPPPPARGRPIRALVLSPTRELAAQIGDSIRAYGRFTGITSAVIFGGVGQNAQEQVLKQGVDILVATPGRLLDLMNQGFVSYKSLEVFVLDEADRMLDMGFIHDVKRVIAKLPTQRQTLFFSATMPPEIQGLANSILKNPVRVEVAPVATTAETIDQRLYFVEKEQKRGLLVHLLQTDRAIERVLVFTRTKHGANRVAKQLEAAGIGAEPIHGNKSQNARERALAAFKSGTCRVLVATDIAARGIDIDGITHVINFDLPNVPETYVHRIGRTGRAGAAGIALSFCDTEERAYLKDIERTIRRRVPVMEAHSHRSNLPPPAEGALEQAPARAQQSTRPPQGQRRDGERRDGGRRDGNGGGRRRGGGGGRGANAGGPRGSESARPARSDRPATQQQAQRPSASAPAAPPAVSQRPRAPKWL</sequence>
<evidence type="ECO:0000256" key="5">
    <source>
        <dbReference type="ARBA" id="ARBA00038437"/>
    </source>
</evidence>
<dbReference type="SUPFAM" id="SSF52540">
    <property type="entry name" value="P-loop containing nucleoside triphosphate hydrolases"/>
    <property type="match status" value="1"/>
</dbReference>
<keyword evidence="13" id="KW-1185">Reference proteome</keyword>
<dbReference type="SMART" id="SM00490">
    <property type="entry name" value="HELICc"/>
    <property type="match status" value="1"/>
</dbReference>
<dbReference type="PROSITE" id="PS51195">
    <property type="entry name" value="Q_MOTIF"/>
    <property type="match status" value="1"/>
</dbReference>
<dbReference type="RefSeq" id="WP_267535090.1">
    <property type="nucleotide sequence ID" value="NZ_JAPNKA010000001.1"/>
</dbReference>
<feature type="domain" description="Helicase C-terminal" evidence="10">
    <location>
        <begin position="220"/>
        <end position="381"/>
    </location>
</feature>
<evidence type="ECO:0000259" key="11">
    <source>
        <dbReference type="PROSITE" id="PS51195"/>
    </source>
</evidence>
<evidence type="ECO:0000256" key="2">
    <source>
        <dbReference type="ARBA" id="ARBA00022801"/>
    </source>
</evidence>
<protein>
    <submittedName>
        <fullName evidence="12">DEAD/DEAH box helicase</fullName>
    </submittedName>
</protein>
<dbReference type="SMART" id="SM00487">
    <property type="entry name" value="DEXDc"/>
    <property type="match status" value="1"/>
</dbReference>